<evidence type="ECO:0000313" key="2">
    <source>
        <dbReference type="EMBL" id="MDT0381260.1"/>
    </source>
</evidence>
<name>A0ABU2NW95_9ACTN</name>
<dbReference type="InterPro" id="IPR050177">
    <property type="entry name" value="Lipid_A_modif_metabolic_enz"/>
</dbReference>
<organism evidence="2 3">
    <name type="scientific">Streptomyces hazeniae</name>
    <dbReference type="NCBI Taxonomy" id="3075538"/>
    <lineage>
        <taxon>Bacteria</taxon>
        <taxon>Bacillati</taxon>
        <taxon>Actinomycetota</taxon>
        <taxon>Actinomycetes</taxon>
        <taxon>Kitasatosporales</taxon>
        <taxon>Streptomycetaceae</taxon>
        <taxon>Streptomyces</taxon>
    </lineage>
</organism>
<dbReference type="PANTHER" id="PTHR43245">
    <property type="entry name" value="BIFUNCTIONAL POLYMYXIN RESISTANCE PROTEIN ARNA"/>
    <property type="match status" value="1"/>
</dbReference>
<sequence>MKLLMLGGTGFVGRAVVEDALARGWEVTVLNRGLRPPVEGVRELHGDRTEEGGPEALRAGEWDLVVDTWSSAPTAVRDAARLLAGRAGRYGYISSGSVYRFPPPAGNDERGPVVDASPDDGATDYRQDKRGGELAAQREFGADRTLLVRAGLILGPYEDVGRLPWWLNRIDRGGPVLAPGPRDLGIQYIDARDLARWTLDALAAGLHGPYNTISRPGHATMGELLAECVAATGSDAELRWADPAVIEAAGIEGWTGLPVWLPPGEVYDAMHRGDVSRAHAAGLVCRPVAETVRDTWAWLRSLGGDAPQRADRAAKGISPAQEAAALRALGA</sequence>
<dbReference type="Gene3D" id="3.40.50.720">
    <property type="entry name" value="NAD(P)-binding Rossmann-like Domain"/>
    <property type="match status" value="1"/>
</dbReference>
<keyword evidence="3" id="KW-1185">Reference proteome</keyword>
<dbReference type="RefSeq" id="WP_311674947.1">
    <property type="nucleotide sequence ID" value="NZ_JAVREQ010000021.1"/>
</dbReference>
<comment type="caution">
    <text evidence="2">The sequence shown here is derived from an EMBL/GenBank/DDBJ whole genome shotgun (WGS) entry which is preliminary data.</text>
</comment>
<accession>A0ABU2NW95</accession>
<reference evidence="3" key="1">
    <citation type="submission" date="2023-07" db="EMBL/GenBank/DDBJ databases">
        <title>30 novel species of actinomycetes from the DSMZ collection.</title>
        <authorList>
            <person name="Nouioui I."/>
        </authorList>
    </citation>
    <scope>NUCLEOTIDE SEQUENCE [LARGE SCALE GENOMIC DNA]</scope>
    <source>
        <strain evidence="3">DSM 42041</strain>
    </source>
</reference>
<protein>
    <submittedName>
        <fullName evidence="2">Reductase</fullName>
    </submittedName>
</protein>
<feature type="region of interest" description="Disordered" evidence="1">
    <location>
        <begin position="104"/>
        <end position="127"/>
    </location>
</feature>
<dbReference type="Proteomes" id="UP001183414">
    <property type="component" value="Unassembled WGS sequence"/>
</dbReference>
<dbReference type="InterPro" id="IPR036291">
    <property type="entry name" value="NAD(P)-bd_dom_sf"/>
</dbReference>
<evidence type="ECO:0000313" key="3">
    <source>
        <dbReference type="Proteomes" id="UP001183414"/>
    </source>
</evidence>
<evidence type="ECO:0000256" key="1">
    <source>
        <dbReference type="SAM" id="MobiDB-lite"/>
    </source>
</evidence>
<proteinExistence type="predicted"/>
<dbReference type="SUPFAM" id="SSF51735">
    <property type="entry name" value="NAD(P)-binding Rossmann-fold domains"/>
    <property type="match status" value="1"/>
</dbReference>
<dbReference type="EMBL" id="JAVREQ010000021">
    <property type="protein sequence ID" value="MDT0381260.1"/>
    <property type="molecule type" value="Genomic_DNA"/>
</dbReference>
<gene>
    <name evidence="2" type="ORF">RM572_21105</name>
</gene>
<dbReference type="PANTHER" id="PTHR43245:SF13">
    <property type="entry name" value="UDP-D-APIOSE_UDP-D-XYLOSE SYNTHASE 2"/>
    <property type="match status" value="1"/>
</dbReference>